<sequence>MRYDPHIQEKFNCSADVDFWGQLIMSGLKFHYLTGLALELRVHAKNLTNQAGVETRVRYAARNYIYKKLKCQIKK</sequence>
<reference evidence="1" key="1">
    <citation type="journal article" date="2014" name="Front. Microbiol.">
        <title>High frequency of phylogenetically diverse reductive dehalogenase-homologous genes in deep subseafloor sedimentary metagenomes.</title>
        <authorList>
            <person name="Kawai M."/>
            <person name="Futagami T."/>
            <person name="Toyoda A."/>
            <person name="Takaki Y."/>
            <person name="Nishi S."/>
            <person name="Hori S."/>
            <person name="Arai W."/>
            <person name="Tsubouchi T."/>
            <person name="Morono Y."/>
            <person name="Uchiyama I."/>
            <person name="Ito T."/>
            <person name="Fujiyama A."/>
            <person name="Inagaki F."/>
            <person name="Takami H."/>
        </authorList>
    </citation>
    <scope>NUCLEOTIDE SEQUENCE</scope>
    <source>
        <strain evidence="1">Expedition CK06-06</strain>
    </source>
</reference>
<proteinExistence type="predicted"/>
<gene>
    <name evidence="1" type="ORF">S06H3_33278</name>
</gene>
<name>X1NPV1_9ZZZZ</name>
<dbReference type="EMBL" id="BARV01019850">
    <property type="protein sequence ID" value="GAI20704.1"/>
    <property type="molecule type" value="Genomic_DNA"/>
</dbReference>
<accession>X1NPV1</accession>
<evidence type="ECO:0000313" key="1">
    <source>
        <dbReference type="EMBL" id="GAI20704.1"/>
    </source>
</evidence>
<protein>
    <submittedName>
        <fullName evidence="1">Uncharacterized protein</fullName>
    </submittedName>
</protein>
<dbReference type="AlphaFoldDB" id="X1NPV1"/>
<comment type="caution">
    <text evidence="1">The sequence shown here is derived from an EMBL/GenBank/DDBJ whole genome shotgun (WGS) entry which is preliminary data.</text>
</comment>
<organism evidence="1">
    <name type="scientific">marine sediment metagenome</name>
    <dbReference type="NCBI Taxonomy" id="412755"/>
    <lineage>
        <taxon>unclassified sequences</taxon>
        <taxon>metagenomes</taxon>
        <taxon>ecological metagenomes</taxon>
    </lineage>
</organism>